<feature type="signal peptide" evidence="1">
    <location>
        <begin position="1"/>
        <end position="18"/>
    </location>
</feature>
<comment type="caution">
    <text evidence="2">The sequence shown here is derived from an EMBL/GenBank/DDBJ whole genome shotgun (WGS) entry which is preliminary data.</text>
</comment>
<keyword evidence="3" id="KW-1185">Reference proteome</keyword>
<dbReference type="InterPro" id="IPR008993">
    <property type="entry name" value="TIMP-like_OB-fold"/>
</dbReference>
<sequence length="178" mass="20985">MKSLLLVALMVSISQAFACKCSETWTVRESFKYVPIIISGKVLKRKVVSFAEMIRTDKLHDIEKDIAGDSQKLKMFEMNFIFEVQFLVTERFKELNIPDTITIYTTITSGSCGFRFEEGKEYIVYGTKKGFYPFMLTEVMKKEMIERENTYWTTHCTRTQLYNDLEAKELRTLRKRME</sequence>
<evidence type="ECO:0008006" key="4">
    <source>
        <dbReference type="Google" id="ProtNLM"/>
    </source>
</evidence>
<dbReference type="RefSeq" id="WP_377579124.1">
    <property type="nucleotide sequence ID" value="NZ_JBHTKA010000003.1"/>
</dbReference>
<evidence type="ECO:0000313" key="3">
    <source>
        <dbReference type="Proteomes" id="UP001597112"/>
    </source>
</evidence>
<evidence type="ECO:0000313" key="2">
    <source>
        <dbReference type="EMBL" id="MFD0999953.1"/>
    </source>
</evidence>
<keyword evidence="1" id="KW-0732">Signal</keyword>
<name>A0ABW3K223_9BACT</name>
<dbReference type="EMBL" id="JBHTKA010000003">
    <property type="protein sequence ID" value="MFD0999953.1"/>
    <property type="molecule type" value="Genomic_DNA"/>
</dbReference>
<proteinExistence type="predicted"/>
<gene>
    <name evidence="2" type="ORF">ACFQ21_11590</name>
</gene>
<evidence type="ECO:0000256" key="1">
    <source>
        <dbReference type="SAM" id="SignalP"/>
    </source>
</evidence>
<dbReference type="SUPFAM" id="SSF50242">
    <property type="entry name" value="TIMP-like"/>
    <property type="match status" value="1"/>
</dbReference>
<accession>A0ABW3K223</accession>
<reference evidence="3" key="1">
    <citation type="journal article" date="2019" name="Int. J. Syst. Evol. Microbiol.">
        <title>The Global Catalogue of Microorganisms (GCM) 10K type strain sequencing project: providing services to taxonomists for standard genome sequencing and annotation.</title>
        <authorList>
            <consortium name="The Broad Institute Genomics Platform"/>
            <consortium name="The Broad Institute Genome Sequencing Center for Infectious Disease"/>
            <person name="Wu L."/>
            <person name="Ma J."/>
        </authorList>
    </citation>
    <scope>NUCLEOTIDE SEQUENCE [LARGE SCALE GENOMIC DNA]</scope>
    <source>
        <strain evidence="3">CCUG 58938</strain>
    </source>
</reference>
<feature type="chain" id="PRO_5047501835" description="Tissue inhibitor of metalloproteinase" evidence="1">
    <location>
        <begin position="19"/>
        <end position="178"/>
    </location>
</feature>
<dbReference type="Proteomes" id="UP001597112">
    <property type="component" value="Unassembled WGS sequence"/>
</dbReference>
<organism evidence="2 3">
    <name type="scientific">Ohtaekwangia kribbensis</name>
    <dbReference type="NCBI Taxonomy" id="688913"/>
    <lineage>
        <taxon>Bacteria</taxon>
        <taxon>Pseudomonadati</taxon>
        <taxon>Bacteroidota</taxon>
        <taxon>Cytophagia</taxon>
        <taxon>Cytophagales</taxon>
        <taxon>Fulvivirgaceae</taxon>
        <taxon>Ohtaekwangia</taxon>
    </lineage>
</organism>
<protein>
    <recommendedName>
        <fullName evidence="4">Tissue inhibitor of metalloproteinase</fullName>
    </recommendedName>
</protein>
<dbReference type="Gene3D" id="2.40.50.120">
    <property type="match status" value="1"/>
</dbReference>